<dbReference type="EMBL" id="CABFMQ020000087">
    <property type="protein sequence ID" value="VTZ51045.1"/>
    <property type="molecule type" value="Genomic_DNA"/>
</dbReference>
<evidence type="ECO:0000256" key="3">
    <source>
        <dbReference type="ARBA" id="ARBA00022475"/>
    </source>
</evidence>
<feature type="transmembrane region" description="Helical" evidence="9">
    <location>
        <begin position="266"/>
        <end position="285"/>
    </location>
</feature>
<feature type="transmembrane region" description="Helical" evidence="9">
    <location>
        <begin position="192"/>
        <end position="214"/>
    </location>
</feature>
<protein>
    <submittedName>
        <fullName evidence="10">Inner-membrane translocator</fullName>
    </submittedName>
</protein>
<evidence type="ECO:0000256" key="5">
    <source>
        <dbReference type="ARBA" id="ARBA00022970"/>
    </source>
</evidence>
<comment type="similarity">
    <text evidence="8">Belongs to the binding-protein-dependent transport system permease family. LivHM subfamily.</text>
</comment>
<dbReference type="AlphaFoldDB" id="A0A8B6M9R7"/>
<feature type="transmembrane region" description="Helical" evidence="9">
    <location>
        <begin position="226"/>
        <end position="254"/>
    </location>
</feature>
<dbReference type="GO" id="GO:0005886">
    <property type="term" value="C:plasma membrane"/>
    <property type="evidence" value="ECO:0007669"/>
    <property type="project" value="UniProtKB-SubCell"/>
</dbReference>
<dbReference type="GO" id="GO:0022857">
    <property type="term" value="F:transmembrane transporter activity"/>
    <property type="evidence" value="ECO:0007669"/>
    <property type="project" value="InterPro"/>
</dbReference>
<evidence type="ECO:0000256" key="2">
    <source>
        <dbReference type="ARBA" id="ARBA00022448"/>
    </source>
</evidence>
<comment type="caution">
    <text evidence="10">The sequence shown here is derived from an EMBL/GenBank/DDBJ whole genome shotgun (WGS) entry which is preliminary data.</text>
</comment>
<evidence type="ECO:0000256" key="1">
    <source>
        <dbReference type="ARBA" id="ARBA00004651"/>
    </source>
</evidence>
<keyword evidence="11" id="KW-1185">Reference proteome</keyword>
<evidence type="ECO:0000256" key="4">
    <source>
        <dbReference type="ARBA" id="ARBA00022692"/>
    </source>
</evidence>
<keyword evidence="5" id="KW-0029">Amino-acid transport</keyword>
<dbReference type="InterPro" id="IPR052157">
    <property type="entry name" value="BCAA_transport_permease"/>
</dbReference>
<feature type="transmembrane region" description="Helical" evidence="9">
    <location>
        <begin position="92"/>
        <end position="115"/>
    </location>
</feature>
<feature type="transmembrane region" description="Helical" evidence="9">
    <location>
        <begin position="6"/>
        <end position="30"/>
    </location>
</feature>
<dbReference type="CDD" id="cd06582">
    <property type="entry name" value="TM_PBP1_LivH_like"/>
    <property type="match status" value="1"/>
</dbReference>
<dbReference type="InterPro" id="IPR001851">
    <property type="entry name" value="ABC_transp_permease"/>
</dbReference>
<keyword evidence="6 9" id="KW-1133">Transmembrane helix</keyword>
<comment type="subcellular location">
    <subcellularLocation>
        <location evidence="1">Cell membrane</location>
        <topology evidence="1">Multi-pass membrane protein</topology>
    </subcellularLocation>
</comment>
<keyword evidence="7 9" id="KW-0472">Membrane</keyword>
<dbReference type="PANTHER" id="PTHR11795:SF452">
    <property type="entry name" value="ABC TRANSPORTER PERMEASE PROTEIN"/>
    <property type="match status" value="1"/>
</dbReference>
<dbReference type="RefSeq" id="WP_174512951.1">
    <property type="nucleotide sequence ID" value="NZ_CABFMQ020000087.1"/>
</dbReference>
<name>A0A8B6M9R7_METTU</name>
<evidence type="ECO:0000256" key="7">
    <source>
        <dbReference type="ARBA" id="ARBA00023136"/>
    </source>
</evidence>
<feature type="transmembrane region" description="Helical" evidence="9">
    <location>
        <begin position="59"/>
        <end position="80"/>
    </location>
</feature>
<reference evidence="10 11" key="1">
    <citation type="submission" date="2019-05" db="EMBL/GenBank/DDBJ databases">
        <authorList>
            <person name="Farhan Ul Haque M."/>
        </authorList>
    </citation>
    <scope>NUCLEOTIDE SEQUENCE [LARGE SCALE GENOMIC DNA]</scope>
    <source>
        <strain evidence="10">2</strain>
    </source>
</reference>
<evidence type="ECO:0000256" key="9">
    <source>
        <dbReference type="SAM" id="Phobius"/>
    </source>
</evidence>
<evidence type="ECO:0000256" key="8">
    <source>
        <dbReference type="ARBA" id="ARBA00037998"/>
    </source>
</evidence>
<keyword evidence="2" id="KW-0813">Transport</keyword>
<evidence type="ECO:0000313" key="11">
    <source>
        <dbReference type="Proteomes" id="UP000485880"/>
    </source>
</evidence>
<feature type="transmembrane region" description="Helical" evidence="9">
    <location>
        <begin position="37"/>
        <end position="53"/>
    </location>
</feature>
<accession>A0A8B6M9R7</accession>
<proteinExistence type="inferred from homology"/>
<dbReference type="GO" id="GO:0006865">
    <property type="term" value="P:amino acid transport"/>
    <property type="evidence" value="ECO:0007669"/>
    <property type="project" value="UniProtKB-KW"/>
</dbReference>
<evidence type="ECO:0000256" key="6">
    <source>
        <dbReference type="ARBA" id="ARBA00022989"/>
    </source>
</evidence>
<organism evidence="10 11">
    <name type="scientific">Methylocella tundrae</name>
    <dbReference type="NCBI Taxonomy" id="227605"/>
    <lineage>
        <taxon>Bacteria</taxon>
        <taxon>Pseudomonadati</taxon>
        <taxon>Pseudomonadota</taxon>
        <taxon>Alphaproteobacteria</taxon>
        <taxon>Hyphomicrobiales</taxon>
        <taxon>Beijerinckiaceae</taxon>
        <taxon>Methylocella</taxon>
    </lineage>
</organism>
<keyword evidence="3" id="KW-1003">Cell membrane</keyword>
<dbReference type="Proteomes" id="UP000485880">
    <property type="component" value="Unassembled WGS sequence"/>
</dbReference>
<gene>
    <name evidence="10" type="ORF">MPC4_30229</name>
</gene>
<dbReference type="Pfam" id="PF02653">
    <property type="entry name" value="BPD_transp_2"/>
    <property type="match status" value="1"/>
</dbReference>
<sequence>MLLQQIINGFVAGSAFALFALGFTLMFGVLGVVNLTYGFYFSAAAYIALFATIKGAPLAIALPAAAIATGLIAVVVDFLLLSRLRKVRAPELASLMVTLGATLFLYSGMTALFGSEIRRFPIGLVDSAPWTFQGASVSLAQILIVGTVAALALGLVLLLRMTRTGLAMRALAENPDAAELMGIDTRAIMSQVSFVSGALAGAAGVLIALEYNAITPYMGEAMTLKGFAVIILGGLGDIGGALIAGLLIGVLEALTAGYVSSVYKEAVGFLLLVLTLWIRPLGLFGRPSARRA</sequence>
<dbReference type="PANTHER" id="PTHR11795">
    <property type="entry name" value="BRANCHED-CHAIN AMINO ACID TRANSPORT SYSTEM PERMEASE PROTEIN LIVH"/>
    <property type="match status" value="1"/>
</dbReference>
<feature type="transmembrane region" description="Helical" evidence="9">
    <location>
        <begin position="135"/>
        <end position="159"/>
    </location>
</feature>
<keyword evidence="4 9" id="KW-0812">Transmembrane</keyword>
<evidence type="ECO:0000313" key="10">
    <source>
        <dbReference type="EMBL" id="VTZ51045.1"/>
    </source>
</evidence>